<organism evidence="5 6">
    <name type="scientific">Halalkalibacter suaedae</name>
    <dbReference type="NCBI Taxonomy" id="2822140"/>
    <lineage>
        <taxon>Bacteria</taxon>
        <taxon>Bacillati</taxon>
        <taxon>Bacillota</taxon>
        <taxon>Bacilli</taxon>
        <taxon>Bacillales</taxon>
        <taxon>Bacillaceae</taxon>
        <taxon>Halalkalibacter</taxon>
    </lineage>
</organism>
<accession>A0A940WYT2</accession>
<dbReference type="InterPro" id="IPR028082">
    <property type="entry name" value="Peripla_BP_I"/>
</dbReference>
<dbReference type="CDD" id="cd19994">
    <property type="entry name" value="PBP1_ChvE"/>
    <property type="match status" value="1"/>
</dbReference>
<comment type="caution">
    <text evidence="5">The sequence shown here is derived from an EMBL/GenBank/DDBJ whole genome shotgun (WGS) entry which is preliminary data.</text>
</comment>
<reference evidence="5" key="1">
    <citation type="submission" date="2021-03" db="EMBL/GenBank/DDBJ databases">
        <title>Bacillus suaedae sp. nov., isolated from Suaeda aralocaspica.</title>
        <authorList>
            <person name="Lei R.F.R."/>
        </authorList>
    </citation>
    <scope>NUCLEOTIDE SEQUENCE</scope>
    <source>
        <strain evidence="5">YZJH907-2</strain>
    </source>
</reference>
<comment type="subcellular location">
    <subcellularLocation>
        <location evidence="1">Cell envelope</location>
    </subcellularLocation>
</comment>
<dbReference type="AlphaFoldDB" id="A0A940WYT2"/>
<feature type="signal peptide" evidence="3">
    <location>
        <begin position="1"/>
        <end position="22"/>
    </location>
</feature>
<dbReference type="PROSITE" id="PS51257">
    <property type="entry name" value="PROKAR_LIPOPROTEIN"/>
    <property type="match status" value="1"/>
</dbReference>
<evidence type="ECO:0000256" key="1">
    <source>
        <dbReference type="ARBA" id="ARBA00004196"/>
    </source>
</evidence>
<dbReference type="PANTHER" id="PTHR30036">
    <property type="entry name" value="D-XYLOSE-BINDING PERIPLASMIC PROTEIN"/>
    <property type="match status" value="1"/>
</dbReference>
<dbReference type="Pfam" id="PF13407">
    <property type="entry name" value="Peripla_BP_4"/>
    <property type="match status" value="1"/>
</dbReference>
<dbReference type="InterPro" id="IPR050555">
    <property type="entry name" value="Bact_Solute-Bind_Prot2"/>
</dbReference>
<evidence type="ECO:0000256" key="2">
    <source>
        <dbReference type="ARBA" id="ARBA00022729"/>
    </source>
</evidence>
<dbReference type="EMBL" id="JAGKSQ010000012">
    <property type="protein sequence ID" value="MBP3953298.1"/>
    <property type="molecule type" value="Genomic_DNA"/>
</dbReference>
<keyword evidence="6" id="KW-1185">Reference proteome</keyword>
<dbReference type="GO" id="GO:0030288">
    <property type="term" value="C:outer membrane-bounded periplasmic space"/>
    <property type="evidence" value="ECO:0007669"/>
    <property type="project" value="TreeGrafter"/>
</dbReference>
<dbReference type="GO" id="GO:0030246">
    <property type="term" value="F:carbohydrate binding"/>
    <property type="evidence" value="ECO:0007669"/>
    <property type="project" value="TreeGrafter"/>
</dbReference>
<proteinExistence type="predicted"/>
<evidence type="ECO:0000256" key="3">
    <source>
        <dbReference type="SAM" id="SignalP"/>
    </source>
</evidence>
<dbReference type="RefSeq" id="WP_210599158.1">
    <property type="nucleotide sequence ID" value="NZ_JAGKSQ010000012.1"/>
</dbReference>
<evidence type="ECO:0000259" key="4">
    <source>
        <dbReference type="Pfam" id="PF13407"/>
    </source>
</evidence>
<evidence type="ECO:0000313" key="5">
    <source>
        <dbReference type="EMBL" id="MBP3953298.1"/>
    </source>
</evidence>
<feature type="chain" id="PRO_5038645377" evidence="3">
    <location>
        <begin position="23"/>
        <end position="374"/>
    </location>
</feature>
<keyword evidence="2 3" id="KW-0732">Signal</keyword>
<dbReference type="InterPro" id="IPR025997">
    <property type="entry name" value="SBP_2_dom"/>
</dbReference>
<dbReference type="Gene3D" id="3.40.50.2300">
    <property type="match status" value="2"/>
</dbReference>
<protein>
    <submittedName>
        <fullName evidence="5">Sugar-binding protein</fullName>
    </submittedName>
</protein>
<dbReference type="SUPFAM" id="SSF53822">
    <property type="entry name" value="Periplasmic binding protein-like I"/>
    <property type="match status" value="1"/>
</dbReference>
<dbReference type="Proteomes" id="UP000678228">
    <property type="component" value="Unassembled WGS sequence"/>
</dbReference>
<sequence length="374" mass="39407">MKKGFKSIAILLVGIMSILFVAACGSSNSTGGSGGAGVSVGIVLPTKDEPRWVQDEGRFKAALSDSEYTTEILFSQGSSAKEKENVETLISKGIEVLIIAPHDGPAAASAVEAAKEEGITVISYDRLITDTEAVDYYVTFDSIAVGAAQGQYLVDNVEGTGVPLYLYAGAASDNNAFLFFEGAWNVLQPKIADGTFVIANSSEAEALKDKATLSRDEMGKILGQVTTNWDPAEAKNKAETHLTSAGAELKGDIAILAPNDGTSRSIADVFASDGEVTSYVVTGQDAEQASIQYIIDGKQSMTVFKDVRSLVEDAMGMAIEVLDGNTPETTGTYNNGSIDVNAKQTDVIVVDQANVKAELIDSGYYEASQFTGLE</sequence>
<dbReference type="PANTHER" id="PTHR30036:SF1">
    <property type="entry name" value="D-XYLOSE-BINDING PERIPLASMIC PROTEIN"/>
    <property type="match status" value="1"/>
</dbReference>
<gene>
    <name evidence="5" type="ORF">J7W16_19475</name>
</gene>
<feature type="domain" description="Periplasmic binding protein" evidence="4">
    <location>
        <begin position="40"/>
        <end position="325"/>
    </location>
</feature>
<evidence type="ECO:0000313" key="6">
    <source>
        <dbReference type="Proteomes" id="UP000678228"/>
    </source>
</evidence>
<name>A0A940WYT2_9BACI</name>